<dbReference type="EMBL" id="QGKY02001925">
    <property type="protein sequence ID" value="KAF2546253.1"/>
    <property type="molecule type" value="Genomic_DNA"/>
</dbReference>
<name>A0A8S9GK39_BRACR</name>
<comment type="caution">
    <text evidence="2">The sequence shown here is derived from an EMBL/GenBank/DDBJ whole genome shotgun (WGS) entry which is preliminary data.</text>
</comment>
<proteinExistence type="predicted"/>
<feature type="region of interest" description="Disordered" evidence="1">
    <location>
        <begin position="163"/>
        <end position="228"/>
    </location>
</feature>
<reference evidence="2" key="1">
    <citation type="submission" date="2019-12" db="EMBL/GenBank/DDBJ databases">
        <title>Genome sequencing and annotation of Brassica cretica.</title>
        <authorList>
            <person name="Studholme D.J."/>
            <person name="Sarris P.F."/>
        </authorList>
    </citation>
    <scope>NUCLEOTIDE SEQUENCE</scope>
    <source>
        <strain evidence="2">PFS-102/07</strain>
        <tissue evidence="2">Leaf</tissue>
    </source>
</reference>
<protein>
    <submittedName>
        <fullName evidence="2">Uncharacterized protein</fullName>
    </submittedName>
</protein>
<gene>
    <name evidence="2" type="ORF">F2Q70_00022110</name>
</gene>
<feature type="compositionally biased region" description="Polar residues" evidence="1">
    <location>
        <begin position="209"/>
        <end position="222"/>
    </location>
</feature>
<feature type="compositionally biased region" description="Acidic residues" evidence="1">
    <location>
        <begin position="175"/>
        <end position="186"/>
    </location>
</feature>
<dbReference type="AlphaFoldDB" id="A0A8S9GK39"/>
<organism evidence="2">
    <name type="scientific">Brassica cretica</name>
    <name type="common">Mustard</name>
    <dbReference type="NCBI Taxonomy" id="69181"/>
    <lineage>
        <taxon>Eukaryota</taxon>
        <taxon>Viridiplantae</taxon>
        <taxon>Streptophyta</taxon>
        <taxon>Embryophyta</taxon>
        <taxon>Tracheophyta</taxon>
        <taxon>Spermatophyta</taxon>
        <taxon>Magnoliopsida</taxon>
        <taxon>eudicotyledons</taxon>
        <taxon>Gunneridae</taxon>
        <taxon>Pentapetalae</taxon>
        <taxon>rosids</taxon>
        <taxon>malvids</taxon>
        <taxon>Brassicales</taxon>
        <taxon>Brassicaceae</taxon>
        <taxon>Brassiceae</taxon>
        <taxon>Brassica</taxon>
    </lineage>
</organism>
<accession>A0A8S9GK39</accession>
<evidence type="ECO:0000313" key="2">
    <source>
        <dbReference type="EMBL" id="KAF2546253.1"/>
    </source>
</evidence>
<sequence>MFFDGSINVTTAPCVPTETSVSVSILHTERNVNGTFSQFLACYVSRIPIKMPYSGLPSRCSCCSKWGHNTKDCQSKDVVILSRDKETEVAEIRDSNVKAKEVVENLLLELESYPSKDGNSTKVAQAGEILMEKACSARAENEVGLKLKESGLEVGTSAGWENATKTFRPASPSSLDDENAPEETEESATQSRSMTLARDAEGLEEEGIQSGTNTKVRKNGSQAKLAKKGVTLARSKDLKTVNMKVQQRKSSVRKI</sequence>
<evidence type="ECO:0000256" key="1">
    <source>
        <dbReference type="SAM" id="MobiDB-lite"/>
    </source>
</evidence>